<name>A0ABQ7YX64_BRANA</name>
<reference evidence="2 3" key="1">
    <citation type="submission" date="2021-05" db="EMBL/GenBank/DDBJ databases">
        <title>Genome Assembly of Synthetic Allotetraploid Brassica napus Reveals Homoeologous Exchanges between Subgenomes.</title>
        <authorList>
            <person name="Davis J.T."/>
        </authorList>
    </citation>
    <scope>NUCLEOTIDE SEQUENCE [LARGE SCALE GENOMIC DNA]</scope>
    <source>
        <strain evidence="3">cv. Da-Ae</strain>
        <tissue evidence="2">Seedling</tissue>
    </source>
</reference>
<dbReference type="InterPro" id="IPR034751">
    <property type="entry name" value="Yippee"/>
</dbReference>
<feature type="non-terminal residue" evidence="2">
    <location>
        <position position="1"/>
    </location>
</feature>
<feature type="domain" description="Yippee" evidence="1">
    <location>
        <begin position="52"/>
        <end position="127"/>
    </location>
</feature>
<sequence>FSATKLCRCIDVRRLRRRLRIVSASSPSSSPHHLRRRLRIASVFVCASPPSSSAHRLRRRLRIASASSLISPHLRIASALSPIRFRHYKLAFYDDVVSKKEDRMMMTRLHTVVDTYFVKCGSYVRWR</sequence>
<protein>
    <recommendedName>
        <fullName evidence="1">Yippee domain-containing protein</fullName>
    </recommendedName>
</protein>
<gene>
    <name evidence="2" type="ORF">HID58_069852</name>
</gene>
<evidence type="ECO:0000313" key="2">
    <source>
        <dbReference type="EMBL" id="KAH0872490.1"/>
    </source>
</evidence>
<comment type="caution">
    <text evidence="2">The sequence shown here is derived from an EMBL/GenBank/DDBJ whole genome shotgun (WGS) entry which is preliminary data.</text>
</comment>
<evidence type="ECO:0000313" key="3">
    <source>
        <dbReference type="Proteomes" id="UP000824890"/>
    </source>
</evidence>
<proteinExistence type="predicted"/>
<accession>A0ABQ7YX64</accession>
<dbReference type="Proteomes" id="UP000824890">
    <property type="component" value="Unassembled WGS sequence"/>
</dbReference>
<evidence type="ECO:0000259" key="1">
    <source>
        <dbReference type="PROSITE" id="PS51792"/>
    </source>
</evidence>
<dbReference type="PROSITE" id="PS51792">
    <property type="entry name" value="YIPPEE"/>
    <property type="match status" value="1"/>
</dbReference>
<keyword evidence="3" id="KW-1185">Reference proteome</keyword>
<organism evidence="2 3">
    <name type="scientific">Brassica napus</name>
    <name type="common">Rape</name>
    <dbReference type="NCBI Taxonomy" id="3708"/>
    <lineage>
        <taxon>Eukaryota</taxon>
        <taxon>Viridiplantae</taxon>
        <taxon>Streptophyta</taxon>
        <taxon>Embryophyta</taxon>
        <taxon>Tracheophyta</taxon>
        <taxon>Spermatophyta</taxon>
        <taxon>Magnoliopsida</taxon>
        <taxon>eudicotyledons</taxon>
        <taxon>Gunneridae</taxon>
        <taxon>Pentapetalae</taxon>
        <taxon>rosids</taxon>
        <taxon>malvids</taxon>
        <taxon>Brassicales</taxon>
        <taxon>Brassicaceae</taxon>
        <taxon>Brassiceae</taxon>
        <taxon>Brassica</taxon>
    </lineage>
</organism>
<dbReference type="EMBL" id="JAGKQM010000016">
    <property type="protein sequence ID" value="KAH0872490.1"/>
    <property type="molecule type" value="Genomic_DNA"/>
</dbReference>